<protein>
    <submittedName>
        <fullName evidence="2">Ferredoxin-type protein NapF</fullName>
    </submittedName>
</protein>
<accession>A0ABN7K9H3</accession>
<dbReference type="Proteomes" id="UP000789359">
    <property type="component" value="Unassembled WGS sequence"/>
</dbReference>
<sequence length="157" mass="17676">MQDVSRRQLFRKILGGKSAQNFIPPPYFSGEFECVECKAPCVGACDENLLSFDGEKVSFKFQTKGCTFCKKCAIECENTQKSVLNLKFPAIIEAKTTIDVSSCLAWNGTMCYSCQDICKFRAIEFFGVFRPTINDRCTNCAQCMEVCFVNAIKMEAR</sequence>
<name>A0ABN7K9H3_9BACT</name>
<dbReference type="RefSeq" id="WP_230057425.1">
    <property type="nucleotide sequence ID" value="NZ_CAJHOE010000006.1"/>
</dbReference>
<evidence type="ECO:0000313" key="2">
    <source>
        <dbReference type="EMBL" id="CAD7289168.1"/>
    </source>
</evidence>
<comment type="caution">
    <text evidence="2">The sequence shown here is derived from an EMBL/GenBank/DDBJ whole genome shotgun (WGS) entry which is preliminary data.</text>
</comment>
<gene>
    <name evidence="2" type="primary">napF</name>
    <name evidence="2" type="ORF">LMG8286_01685</name>
</gene>
<dbReference type="Gene3D" id="3.30.70.20">
    <property type="match status" value="1"/>
</dbReference>
<organism evidence="2 3">
    <name type="scientific">Campylobacter suis</name>
    <dbReference type="NCBI Taxonomy" id="2790657"/>
    <lineage>
        <taxon>Bacteria</taxon>
        <taxon>Pseudomonadati</taxon>
        <taxon>Campylobacterota</taxon>
        <taxon>Epsilonproteobacteria</taxon>
        <taxon>Campylobacterales</taxon>
        <taxon>Campylobacteraceae</taxon>
        <taxon>Campylobacter</taxon>
    </lineage>
</organism>
<keyword evidence="3" id="KW-1185">Reference proteome</keyword>
<feature type="domain" description="4Fe-4S ferredoxin-type" evidence="1">
    <location>
        <begin position="129"/>
        <end position="157"/>
    </location>
</feature>
<reference evidence="2 3" key="1">
    <citation type="submission" date="2020-11" db="EMBL/GenBank/DDBJ databases">
        <authorList>
            <person name="Peeters C."/>
        </authorList>
    </citation>
    <scope>NUCLEOTIDE SEQUENCE [LARGE SCALE GENOMIC DNA]</scope>
    <source>
        <strain evidence="2 3">LMG 8286</strain>
    </source>
</reference>
<dbReference type="SUPFAM" id="SSF54862">
    <property type="entry name" value="4Fe-4S ferredoxins"/>
    <property type="match status" value="2"/>
</dbReference>
<proteinExistence type="predicted"/>
<dbReference type="Pfam" id="PF00037">
    <property type="entry name" value="Fer4"/>
    <property type="match status" value="1"/>
</dbReference>
<feature type="domain" description="4Fe-4S ferredoxin-type" evidence="1">
    <location>
        <begin position="24"/>
        <end position="55"/>
    </location>
</feature>
<dbReference type="InterPro" id="IPR017896">
    <property type="entry name" value="4Fe4S_Fe-S-bd"/>
</dbReference>
<evidence type="ECO:0000259" key="1">
    <source>
        <dbReference type="PROSITE" id="PS51379"/>
    </source>
</evidence>
<evidence type="ECO:0000313" key="3">
    <source>
        <dbReference type="Proteomes" id="UP000789359"/>
    </source>
</evidence>
<dbReference type="EMBL" id="CAJHOE010000006">
    <property type="protein sequence ID" value="CAD7289168.1"/>
    <property type="molecule type" value="Genomic_DNA"/>
</dbReference>
<dbReference type="PROSITE" id="PS51379">
    <property type="entry name" value="4FE4S_FER_2"/>
    <property type="match status" value="2"/>
</dbReference>